<organism evidence="2">
    <name type="scientific">mine drainage metagenome</name>
    <dbReference type="NCBI Taxonomy" id="410659"/>
    <lineage>
        <taxon>unclassified sequences</taxon>
        <taxon>metagenomes</taxon>
        <taxon>ecological metagenomes</taxon>
    </lineage>
</organism>
<name>T0YB11_9ZZZZ</name>
<dbReference type="Gene3D" id="3.40.47.10">
    <property type="match status" value="1"/>
</dbReference>
<proteinExistence type="predicted"/>
<dbReference type="SUPFAM" id="SSF53901">
    <property type="entry name" value="Thiolase-like"/>
    <property type="match status" value="1"/>
</dbReference>
<dbReference type="EMBL" id="AUZZ01010670">
    <property type="protein sequence ID" value="EQD28987.1"/>
    <property type="molecule type" value="Genomic_DNA"/>
</dbReference>
<gene>
    <name evidence="2" type="ORF">B2A_14685</name>
</gene>
<dbReference type="PANTHER" id="PTHR42870">
    <property type="entry name" value="ACETYL-COA C-ACETYLTRANSFERASE"/>
    <property type="match status" value="1"/>
</dbReference>
<reference evidence="2" key="1">
    <citation type="submission" date="2013-08" db="EMBL/GenBank/DDBJ databases">
        <authorList>
            <person name="Mendez C."/>
            <person name="Richter M."/>
            <person name="Ferrer M."/>
            <person name="Sanchez J."/>
        </authorList>
    </citation>
    <scope>NUCLEOTIDE SEQUENCE</scope>
</reference>
<dbReference type="AlphaFoldDB" id="T0YB11"/>
<feature type="non-terminal residue" evidence="2">
    <location>
        <position position="1"/>
    </location>
</feature>
<dbReference type="Pfam" id="PF22691">
    <property type="entry name" value="Thiolase_C_1"/>
    <property type="match status" value="1"/>
</dbReference>
<dbReference type="InterPro" id="IPR055140">
    <property type="entry name" value="Thiolase_C_2"/>
</dbReference>
<evidence type="ECO:0000259" key="1">
    <source>
        <dbReference type="Pfam" id="PF22691"/>
    </source>
</evidence>
<evidence type="ECO:0000313" key="2">
    <source>
        <dbReference type="EMBL" id="EQD28987.1"/>
    </source>
</evidence>
<comment type="caution">
    <text evidence="2">The sequence shown here is derived from an EMBL/GenBank/DDBJ whole genome shotgun (WGS) entry which is preliminary data.</text>
</comment>
<protein>
    <submittedName>
        <fullName evidence="2">Acetyl-CoA acetyltransferase</fullName>
    </submittedName>
</protein>
<reference evidence="2" key="2">
    <citation type="journal article" date="2014" name="ISME J.">
        <title>Microbial stratification in low pH oxic and suboxic macroscopic growths along an acid mine drainage.</title>
        <authorList>
            <person name="Mendez-Garcia C."/>
            <person name="Mesa V."/>
            <person name="Sprenger R.R."/>
            <person name="Richter M."/>
            <person name="Diez M.S."/>
            <person name="Solano J."/>
            <person name="Bargiela R."/>
            <person name="Golyshina O.V."/>
            <person name="Manteca A."/>
            <person name="Ramos J.L."/>
            <person name="Gallego J.R."/>
            <person name="Llorente I."/>
            <person name="Martins Dos Santos V.A."/>
            <person name="Jensen O.N."/>
            <person name="Pelaez A.I."/>
            <person name="Sanchez J."/>
            <person name="Ferrer M."/>
        </authorList>
    </citation>
    <scope>NUCLEOTIDE SEQUENCE</scope>
</reference>
<keyword evidence="2" id="KW-0808">Transferase</keyword>
<dbReference type="InterPro" id="IPR016039">
    <property type="entry name" value="Thiolase-like"/>
</dbReference>
<feature type="domain" description="Thiolase C-terminal" evidence="1">
    <location>
        <begin position="1"/>
        <end position="107"/>
    </location>
</feature>
<dbReference type="GO" id="GO:0016746">
    <property type="term" value="F:acyltransferase activity"/>
    <property type="evidence" value="ECO:0007669"/>
    <property type="project" value="InterPro"/>
</dbReference>
<accession>T0YB11</accession>
<dbReference type="PANTHER" id="PTHR42870:SF6">
    <property type="entry name" value="ACETYL-COA C-ACYLTRANSFERASE"/>
    <property type="match status" value="1"/>
</dbReference>
<sequence>DISFAEIHDSYSIYGLIELEDLGFAMKGKAKEMLPEDIKLDGRIPINPSGGLKAKGNPFGATGVGQFVEAFQQLNGKTKDRQVKSPKNALLHSMAISGSTSVIHILEGN</sequence>